<evidence type="ECO:0000313" key="1">
    <source>
        <dbReference type="EMBL" id="CAF0698136.1"/>
    </source>
</evidence>
<accession>A0A8J2BN62</accession>
<dbReference type="AlphaFoldDB" id="A0A8J2BN62"/>
<name>A0A8J2BN62_9BACT</name>
<gene>
    <name evidence="1" type="ORF">MPNT_250003</name>
</gene>
<protein>
    <submittedName>
        <fullName evidence="1">Uncharacterized protein</fullName>
    </submittedName>
</protein>
<comment type="caution">
    <text evidence="1">The sequence shown here is derived from an EMBL/GenBank/DDBJ whole genome shotgun (WGS) entry which is preliminary data.</text>
</comment>
<sequence>MRVVLKKCASSGAVGRKLSSGGMYAFSRKHSERALEVAAGVQKRGNASHLACANEGG</sequence>
<reference evidence="1" key="1">
    <citation type="submission" date="2021-02" db="EMBL/GenBank/DDBJ databases">
        <authorList>
            <person name="Cremers G."/>
            <person name="Picone N."/>
        </authorList>
    </citation>
    <scope>NUCLEOTIDE SEQUENCE</scope>
    <source>
        <strain evidence="1">PQ17</strain>
    </source>
</reference>
<keyword evidence="2" id="KW-1185">Reference proteome</keyword>
<proteinExistence type="predicted"/>
<organism evidence="1 2">
    <name type="scientific">Candidatus Methylacidithermus pantelleriae</name>
    <dbReference type="NCBI Taxonomy" id="2744239"/>
    <lineage>
        <taxon>Bacteria</taxon>
        <taxon>Pseudomonadati</taxon>
        <taxon>Verrucomicrobiota</taxon>
        <taxon>Methylacidiphilae</taxon>
        <taxon>Methylacidiphilales</taxon>
        <taxon>Methylacidiphilaceae</taxon>
        <taxon>Candidatus Methylacidithermus</taxon>
    </lineage>
</organism>
<evidence type="ECO:0000313" key="2">
    <source>
        <dbReference type="Proteomes" id="UP000663859"/>
    </source>
</evidence>
<dbReference type="Proteomes" id="UP000663859">
    <property type="component" value="Unassembled WGS sequence"/>
</dbReference>
<dbReference type="EMBL" id="CAJNOB010000018">
    <property type="protein sequence ID" value="CAF0698136.1"/>
    <property type="molecule type" value="Genomic_DNA"/>
</dbReference>